<dbReference type="Proteomes" id="UP000027616">
    <property type="component" value="Chromosome I"/>
</dbReference>
<evidence type="ECO:0000313" key="2">
    <source>
        <dbReference type="Proteomes" id="UP000027616"/>
    </source>
</evidence>
<reference evidence="1 2" key="1">
    <citation type="journal article" date="2015" name="Genome Announc.">
        <title>Complete Genome Sequence of the Novel Leech Symbiont Mucinivorans hirudinis M3T.</title>
        <authorList>
            <person name="Nelson M.C."/>
            <person name="Bomar L."/>
            <person name="Graf J."/>
        </authorList>
    </citation>
    <scope>NUCLEOTIDE SEQUENCE [LARGE SCALE GENOMIC DNA]</scope>
    <source>
        <strain evidence="2">M3</strain>
    </source>
</reference>
<protein>
    <submittedName>
        <fullName evidence="1">Uncharacterized protein</fullName>
    </submittedName>
</protein>
<dbReference type="EMBL" id="HG934468">
    <property type="protein sequence ID" value="CDN31333.1"/>
    <property type="molecule type" value="Genomic_DNA"/>
</dbReference>
<accession>A0A060RC55</accession>
<dbReference type="HOGENOM" id="CLU_215896_0_0_10"/>
<sequence length="49" mass="5840">MNFMHNTGILIDFINLTKEEFLKLYPQISEQEYLSTLTIIINRLKSDFC</sequence>
<name>A0A060RC55_9BACT</name>
<gene>
    <name evidence="1" type="ORF">BN938_1240</name>
</gene>
<organism evidence="1 2">
    <name type="scientific">Mucinivorans hirudinis</name>
    <dbReference type="NCBI Taxonomy" id="1433126"/>
    <lineage>
        <taxon>Bacteria</taxon>
        <taxon>Pseudomonadati</taxon>
        <taxon>Bacteroidota</taxon>
        <taxon>Bacteroidia</taxon>
        <taxon>Bacteroidales</taxon>
        <taxon>Rikenellaceae</taxon>
        <taxon>Mucinivorans</taxon>
    </lineage>
</organism>
<keyword evidence="2" id="KW-1185">Reference proteome</keyword>
<proteinExistence type="predicted"/>
<dbReference type="eggNOG" id="ENOG502ZFCE">
    <property type="taxonomic scope" value="Bacteria"/>
</dbReference>
<dbReference type="KEGG" id="rbc:BN938_1240"/>
<dbReference type="AlphaFoldDB" id="A0A060RC55"/>
<evidence type="ECO:0000313" key="1">
    <source>
        <dbReference type="EMBL" id="CDN31333.1"/>
    </source>
</evidence>